<accession>A0A239G195</accession>
<feature type="signal peptide" evidence="1">
    <location>
        <begin position="1"/>
        <end position="27"/>
    </location>
</feature>
<keyword evidence="1" id="KW-0732">Signal</keyword>
<organism evidence="2 3">
    <name type="scientific">Edaphosphingomonas laterariae</name>
    <dbReference type="NCBI Taxonomy" id="861865"/>
    <lineage>
        <taxon>Bacteria</taxon>
        <taxon>Pseudomonadati</taxon>
        <taxon>Pseudomonadota</taxon>
        <taxon>Alphaproteobacteria</taxon>
        <taxon>Sphingomonadales</taxon>
        <taxon>Rhizorhabdaceae</taxon>
        <taxon>Edaphosphingomonas</taxon>
    </lineage>
</organism>
<name>A0A239G195_9SPHN</name>
<protein>
    <recommendedName>
        <fullName evidence="4">DUF2946 domain-containing protein</fullName>
    </recommendedName>
</protein>
<sequence length="109" mass="11262">MHGVMIRLLMIVGVVLCSMHLAEPASAHAVGHAVDSAAAFHLDSGTCDDHRQEPAKSAYGGHHHCPVAPDLRQMPADASALLARGLLFAAPALPLASRAPPPLLSPPLA</sequence>
<dbReference type="Proteomes" id="UP000198281">
    <property type="component" value="Unassembled WGS sequence"/>
</dbReference>
<evidence type="ECO:0000313" key="3">
    <source>
        <dbReference type="Proteomes" id="UP000198281"/>
    </source>
</evidence>
<proteinExistence type="predicted"/>
<dbReference type="EMBL" id="FZOS01000010">
    <property type="protein sequence ID" value="SNS62302.1"/>
    <property type="molecule type" value="Genomic_DNA"/>
</dbReference>
<evidence type="ECO:0000256" key="1">
    <source>
        <dbReference type="SAM" id="SignalP"/>
    </source>
</evidence>
<feature type="chain" id="PRO_5012534395" description="DUF2946 domain-containing protein" evidence="1">
    <location>
        <begin position="28"/>
        <end position="109"/>
    </location>
</feature>
<evidence type="ECO:0008006" key="4">
    <source>
        <dbReference type="Google" id="ProtNLM"/>
    </source>
</evidence>
<gene>
    <name evidence="2" type="ORF">SAMN06295912_110117</name>
</gene>
<reference evidence="3" key="1">
    <citation type="submission" date="2017-06" db="EMBL/GenBank/DDBJ databases">
        <authorList>
            <person name="Varghese N."/>
            <person name="Submissions S."/>
        </authorList>
    </citation>
    <scope>NUCLEOTIDE SEQUENCE [LARGE SCALE GENOMIC DNA]</scope>
    <source>
        <strain evidence="3">LNB2</strain>
    </source>
</reference>
<keyword evidence="3" id="KW-1185">Reference proteome</keyword>
<dbReference type="AlphaFoldDB" id="A0A239G195"/>
<evidence type="ECO:0000313" key="2">
    <source>
        <dbReference type="EMBL" id="SNS62302.1"/>
    </source>
</evidence>